<feature type="domain" description="EamA" evidence="7">
    <location>
        <begin position="33"/>
        <end position="138"/>
    </location>
</feature>
<evidence type="ECO:0000256" key="6">
    <source>
        <dbReference type="RuleBase" id="RU363077"/>
    </source>
</evidence>
<keyword evidence="4 6" id="KW-1133">Transmembrane helix</keyword>
<reference evidence="8 9" key="1">
    <citation type="journal article" date="2023" name="Life. Sci Alliance">
        <title>Evolutionary insights into 3D genome organization and epigenetic landscape of Vigna mungo.</title>
        <authorList>
            <person name="Junaid A."/>
            <person name="Singh B."/>
            <person name="Bhatia S."/>
        </authorList>
    </citation>
    <scope>NUCLEOTIDE SEQUENCE [LARGE SCALE GENOMIC DNA]</scope>
    <source>
        <strain evidence="8">Urdbean</strain>
    </source>
</reference>
<evidence type="ECO:0000256" key="3">
    <source>
        <dbReference type="ARBA" id="ARBA00022692"/>
    </source>
</evidence>
<evidence type="ECO:0000256" key="4">
    <source>
        <dbReference type="ARBA" id="ARBA00022989"/>
    </source>
</evidence>
<organism evidence="8 9">
    <name type="scientific">Vigna mungo</name>
    <name type="common">Black gram</name>
    <name type="synonym">Phaseolus mungo</name>
    <dbReference type="NCBI Taxonomy" id="3915"/>
    <lineage>
        <taxon>Eukaryota</taxon>
        <taxon>Viridiplantae</taxon>
        <taxon>Streptophyta</taxon>
        <taxon>Embryophyta</taxon>
        <taxon>Tracheophyta</taxon>
        <taxon>Spermatophyta</taxon>
        <taxon>Magnoliopsida</taxon>
        <taxon>eudicotyledons</taxon>
        <taxon>Gunneridae</taxon>
        <taxon>Pentapetalae</taxon>
        <taxon>rosids</taxon>
        <taxon>fabids</taxon>
        <taxon>Fabales</taxon>
        <taxon>Fabaceae</taxon>
        <taxon>Papilionoideae</taxon>
        <taxon>50 kb inversion clade</taxon>
        <taxon>NPAAA clade</taxon>
        <taxon>indigoferoid/millettioid clade</taxon>
        <taxon>Phaseoleae</taxon>
        <taxon>Vigna</taxon>
    </lineage>
</organism>
<dbReference type="PANTHER" id="PTHR31218">
    <property type="entry name" value="WAT1-RELATED PROTEIN"/>
    <property type="match status" value="1"/>
</dbReference>
<comment type="similarity">
    <text evidence="2 6">Belongs to the drug/metabolite transporter (DMT) superfamily. Plant drug/metabolite exporter (P-DME) (TC 2.A.7.4) family.</text>
</comment>
<gene>
    <name evidence="8" type="ORF">V8G54_015206</name>
</gene>
<evidence type="ECO:0000256" key="5">
    <source>
        <dbReference type="ARBA" id="ARBA00023136"/>
    </source>
</evidence>
<evidence type="ECO:0000256" key="1">
    <source>
        <dbReference type="ARBA" id="ARBA00004141"/>
    </source>
</evidence>
<keyword evidence="5 6" id="KW-0472">Membrane</keyword>
<dbReference type="InterPro" id="IPR000620">
    <property type="entry name" value="EamA_dom"/>
</dbReference>
<feature type="transmembrane region" description="Helical" evidence="6">
    <location>
        <begin position="117"/>
        <end position="136"/>
    </location>
</feature>
<dbReference type="Pfam" id="PF00892">
    <property type="entry name" value="EamA"/>
    <property type="match status" value="1"/>
</dbReference>
<accession>A0AAQ3NIY3</accession>
<dbReference type="InterPro" id="IPR030184">
    <property type="entry name" value="WAT1-related"/>
</dbReference>
<feature type="transmembrane region" description="Helical" evidence="6">
    <location>
        <begin position="54"/>
        <end position="74"/>
    </location>
</feature>
<comment type="caution">
    <text evidence="6">Lacks conserved residue(s) required for the propagation of feature annotation.</text>
</comment>
<evidence type="ECO:0000313" key="9">
    <source>
        <dbReference type="Proteomes" id="UP001374535"/>
    </source>
</evidence>
<dbReference type="GO" id="GO:0016020">
    <property type="term" value="C:membrane"/>
    <property type="evidence" value="ECO:0007669"/>
    <property type="project" value="UniProtKB-SubCell"/>
</dbReference>
<keyword evidence="3 6" id="KW-0812">Transmembrane</keyword>
<sequence>WDKNYHYQQTIQKRLRNMIPERANLHIALTFLQFCYAGNHIFVSIALDTGVSKLIFAVYRNIIALVLLGPLAYFSEKKDRPSITTYCVVHFFLLGLVGITMKEGFYLLGLEKTSPTFAAAMQNSVPALTFLMAALLRQATIFNL</sequence>
<feature type="non-terminal residue" evidence="8">
    <location>
        <position position="1"/>
    </location>
</feature>
<dbReference type="AlphaFoldDB" id="A0AAQ3NIY3"/>
<keyword evidence="9" id="KW-1185">Reference proteome</keyword>
<evidence type="ECO:0000313" key="8">
    <source>
        <dbReference type="EMBL" id="WVZ10676.1"/>
    </source>
</evidence>
<proteinExistence type="inferred from homology"/>
<name>A0AAQ3NIY3_VIGMU</name>
<feature type="transmembrane region" description="Helical" evidence="6">
    <location>
        <begin position="86"/>
        <end position="105"/>
    </location>
</feature>
<dbReference type="InterPro" id="IPR037185">
    <property type="entry name" value="EmrE-like"/>
</dbReference>
<dbReference type="Proteomes" id="UP001374535">
    <property type="component" value="Chromosome 5"/>
</dbReference>
<dbReference type="EMBL" id="CP144696">
    <property type="protein sequence ID" value="WVZ10676.1"/>
    <property type="molecule type" value="Genomic_DNA"/>
</dbReference>
<evidence type="ECO:0000259" key="7">
    <source>
        <dbReference type="Pfam" id="PF00892"/>
    </source>
</evidence>
<feature type="transmembrane region" description="Helical" evidence="6">
    <location>
        <begin position="23"/>
        <end position="42"/>
    </location>
</feature>
<comment type="subcellular location">
    <subcellularLocation>
        <location evidence="1 6">Membrane</location>
        <topology evidence="1 6">Multi-pass membrane protein</topology>
    </subcellularLocation>
</comment>
<dbReference type="SUPFAM" id="SSF103481">
    <property type="entry name" value="Multidrug resistance efflux transporter EmrE"/>
    <property type="match status" value="1"/>
</dbReference>
<dbReference type="GO" id="GO:0022857">
    <property type="term" value="F:transmembrane transporter activity"/>
    <property type="evidence" value="ECO:0007669"/>
    <property type="project" value="InterPro"/>
</dbReference>
<evidence type="ECO:0000256" key="2">
    <source>
        <dbReference type="ARBA" id="ARBA00007635"/>
    </source>
</evidence>
<protein>
    <recommendedName>
        <fullName evidence="6">WAT1-related protein</fullName>
    </recommendedName>
</protein>